<evidence type="ECO:0000256" key="1">
    <source>
        <dbReference type="SAM" id="MobiDB-lite"/>
    </source>
</evidence>
<proteinExistence type="predicted"/>
<feature type="region of interest" description="Disordered" evidence="1">
    <location>
        <begin position="191"/>
        <end position="226"/>
    </location>
</feature>
<gene>
    <name evidence="2" type="ORF">HPBE_LOCUS11214</name>
</gene>
<reference evidence="2 3" key="1">
    <citation type="submission" date="2018-11" db="EMBL/GenBank/DDBJ databases">
        <authorList>
            <consortium name="Pathogen Informatics"/>
        </authorList>
    </citation>
    <scope>NUCLEOTIDE SEQUENCE [LARGE SCALE GENOMIC DNA]</scope>
</reference>
<evidence type="ECO:0000313" key="3">
    <source>
        <dbReference type="Proteomes" id="UP000050761"/>
    </source>
</evidence>
<dbReference type="WBParaSite" id="HPBE_0001121301-mRNA-1">
    <property type="protein sequence ID" value="HPBE_0001121301-mRNA-1"/>
    <property type="gene ID" value="HPBE_0001121301"/>
</dbReference>
<name>A0A183FT55_HELPZ</name>
<feature type="compositionally biased region" description="Basic and acidic residues" evidence="1">
    <location>
        <begin position="214"/>
        <end position="223"/>
    </location>
</feature>
<feature type="region of interest" description="Disordered" evidence="1">
    <location>
        <begin position="418"/>
        <end position="468"/>
    </location>
</feature>
<evidence type="ECO:0000313" key="4">
    <source>
        <dbReference type="WBParaSite" id="HPBE_0001121301-mRNA-1"/>
    </source>
</evidence>
<organism evidence="3 4">
    <name type="scientific">Heligmosomoides polygyrus</name>
    <name type="common">Parasitic roundworm</name>
    <dbReference type="NCBI Taxonomy" id="6339"/>
    <lineage>
        <taxon>Eukaryota</taxon>
        <taxon>Metazoa</taxon>
        <taxon>Ecdysozoa</taxon>
        <taxon>Nematoda</taxon>
        <taxon>Chromadorea</taxon>
        <taxon>Rhabditida</taxon>
        <taxon>Rhabditina</taxon>
        <taxon>Rhabditomorpha</taxon>
        <taxon>Strongyloidea</taxon>
        <taxon>Heligmosomidae</taxon>
        <taxon>Heligmosomoides</taxon>
    </lineage>
</organism>
<dbReference type="AlphaFoldDB" id="A0A183FT55"/>
<dbReference type="EMBL" id="UZAH01027023">
    <property type="protein sequence ID" value="VDO87844.1"/>
    <property type="molecule type" value="Genomic_DNA"/>
</dbReference>
<keyword evidence="3" id="KW-1185">Reference proteome</keyword>
<accession>A0A183FT55</accession>
<accession>A0A3P7ZUM9</accession>
<sequence>MRFVDRSRAMMTCDPVIGRLQRMGSALQPRTHQESLLLPRPRAVEYLPAVSIPRPTLALGLPPTKLRDHKAHPGHYIGAEHLKLGDRFVPGNLESESDCSFQPDSFAERDTMSDDMEREIDRIVEEDEQELCRIGESAAGAGTAETASAYHDPTEYAADDANWNGKSTDGGYMATQRPILDDRSGPHNPWFQSNVSSNEPQYTTVRRPTPGENLPRDIAESDTARPTCGLRSSTQVKVPGVHICQPNGITREAEASKDEELGLQILQTAGKPNERNCVKKEKEGYSNKLALFRLAKDTNPLIWERNVSILPLDILVAASKSEFDIDADVEEVKVDKNTNKYDASGRMMFFKGAVRLASLGLKGKPPRQDWNRGVSNHKAKAEDETKRTQSGEVVIESTKEAEWLQELRDDTTCGQAIDALERGDLAEEEPQLDRQPTSADIPATPKQSTRRHGTDPYDVKDVNIKRIE</sequence>
<dbReference type="Proteomes" id="UP000050761">
    <property type="component" value="Unassembled WGS sequence"/>
</dbReference>
<reference evidence="4" key="2">
    <citation type="submission" date="2019-09" db="UniProtKB">
        <authorList>
            <consortium name="WormBaseParasite"/>
        </authorList>
    </citation>
    <scope>IDENTIFICATION</scope>
</reference>
<evidence type="ECO:0000313" key="2">
    <source>
        <dbReference type="EMBL" id="VDO87844.1"/>
    </source>
</evidence>
<protein>
    <submittedName>
        <fullName evidence="4">RanBD1 domain-containing protein</fullName>
    </submittedName>
</protein>
<feature type="compositionally biased region" description="Basic and acidic residues" evidence="1">
    <location>
        <begin position="379"/>
        <end position="389"/>
    </location>
</feature>
<feature type="compositionally biased region" description="Polar residues" evidence="1">
    <location>
        <begin position="191"/>
        <end position="206"/>
    </location>
</feature>
<feature type="region of interest" description="Disordered" evidence="1">
    <location>
        <begin position="365"/>
        <end position="392"/>
    </location>
</feature>
<feature type="compositionally biased region" description="Basic and acidic residues" evidence="1">
    <location>
        <begin position="452"/>
        <end position="468"/>
    </location>
</feature>